<accession>A0A1Q5UPV8</accession>
<protein>
    <submittedName>
        <fullName evidence="1">Uncharacterized protein</fullName>
    </submittedName>
</protein>
<comment type="caution">
    <text evidence="1">The sequence shown here is derived from an EMBL/GenBank/DDBJ whole genome shotgun (WGS) entry which is preliminary data.</text>
</comment>
<organism evidence="1 2">
    <name type="scientific">Penicillium subrubescens</name>
    <dbReference type="NCBI Taxonomy" id="1316194"/>
    <lineage>
        <taxon>Eukaryota</taxon>
        <taxon>Fungi</taxon>
        <taxon>Dikarya</taxon>
        <taxon>Ascomycota</taxon>
        <taxon>Pezizomycotina</taxon>
        <taxon>Eurotiomycetes</taxon>
        <taxon>Eurotiomycetidae</taxon>
        <taxon>Eurotiales</taxon>
        <taxon>Aspergillaceae</taxon>
        <taxon>Penicillium</taxon>
    </lineage>
</organism>
<dbReference type="STRING" id="1316194.A0A1Q5UPV8"/>
<evidence type="ECO:0000313" key="1">
    <source>
        <dbReference type="EMBL" id="OKP14499.1"/>
    </source>
</evidence>
<keyword evidence="2" id="KW-1185">Reference proteome</keyword>
<gene>
    <name evidence="1" type="ORF">PENSUB_13987</name>
</gene>
<name>A0A1Q5UPV8_9EURO</name>
<proteinExistence type="predicted"/>
<sequence length="78" mass="8926">MSRDGGKSLQSRCNEVVYWKIILKYVELLDPTTLPPAKAPNDGFSIAEKQSARKFMQDAGYGLAAENQRQYRIFWKSL</sequence>
<dbReference type="Proteomes" id="UP000186955">
    <property type="component" value="Unassembled WGS sequence"/>
</dbReference>
<dbReference type="AlphaFoldDB" id="A0A1Q5UPV8"/>
<evidence type="ECO:0000313" key="2">
    <source>
        <dbReference type="Proteomes" id="UP000186955"/>
    </source>
</evidence>
<reference evidence="1 2" key="1">
    <citation type="submission" date="2016-10" db="EMBL/GenBank/DDBJ databases">
        <title>Genome sequence of the ascomycete fungus Penicillium subrubescens.</title>
        <authorList>
            <person name="De Vries R.P."/>
            <person name="Peng M."/>
            <person name="Dilokpimol A."/>
            <person name="Hilden K."/>
            <person name="Makela M.R."/>
            <person name="Grigoriev I."/>
            <person name="Riley R."/>
            <person name="Granchi Z."/>
        </authorList>
    </citation>
    <scope>NUCLEOTIDE SEQUENCE [LARGE SCALE GENOMIC DNA]</scope>
    <source>
        <strain evidence="1 2">CBS 132785</strain>
    </source>
</reference>
<dbReference type="EMBL" id="MNBE01000092">
    <property type="protein sequence ID" value="OKP14499.1"/>
    <property type="molecule type" value="Genomic_DNA"/>
</dbReference>